<keyword evidence="4 5" id="KW-0326">Glycosidase</keyword>
<evidence type="ECO:0000313" key="8">
    <source>
        <dbReference type="EMBL" id="CAD7701640.1"/>
    </source>
</evidence>
<dbReference type="PANTHER" id="PTHR43101:SF1">
    <property type="entry name" value="BETA-FRUCTOSIDASE"/>
    <property type="match status" value="1"/>
</dbReference>
<keyword evidence="3 5" id="KW-0378">Hydrolase</keyword>
<dbReference type="InterPro" id="IPR051214">
    <property type="entry name" value="GH32_Enzymes"/>
</dbReference>
<comment type="similarity">
    <text evidence="1 5">Belongs to the glycosyl hydrolase 32 family.</text>
</comment>
<dbReference type="OrthoDB" id="202537at2759"/>
<dbReference type="GO" id="GO:0005975">
    <property type="term" value="P:carbohydrate metabolic process"/>
    <property type="evidence" value="ECO:0007669"/>
    <property type="project" value="InterPro"/>
</dbReference>
<dbReference type="EMBL" id="CAJHUC010001591">
    <property type="protein sequence ID" value="CAD7701640.1"/>
    <property type="molecule type" value="Genomic_DNA"/>
</dbReference>
<gene>
    <name evidence="8" type="ORF">OSTQU699_LOCUS6997</name>
</gene>
<protein>
    <recommendedName>
        <fullName evidence="2">beta-fructofuranosidase</fullName>
        <ecNumber evidence="2">3.2.1.26</ecNumber>
    </recommendedName>
</protein>
<dbReference type="EC" id="3.2.1.26" evidence="2"/>
<dbReference type="InterPro" id="IPR013148">
    <property type="entry name" value="Glyco_hydro_32_N"/>
</dbReference>
<dbReference type="InterPro" id="IPR001362">
    <property type="entry name" value="Glyco_hydro_32"/>
</dbReference>
<dbReference type="Gene3D" id="2.60.120.560">
    <property type="entry name" value="Exo-inulinase, domain 1"/>
    <property type="match status" value="1"/>
</dbReference>
<dbReference type="InterPro" id="IPR013320">
    <property type="entry name" value="ConA-like_dom_sf"/>
</dbReference>
<dbReference type="SUPFAM" id="SSF49899">
    <property type="entry name" value="Concanavalin A-like lectins/glucanases"/>
    <property type="match status" value="1"/>
</dbReference>
<evidence type="ECO:0000256" key="1">
    <source>
        <dbReference type="ARBA" id="ARBA00009902"/>
    </source>
</evidence>
<dbReference type="InterPro" id="IPR013189">
    <property type="entry name" value="Glyco_hydro_32_C"/>
</dbReference>
<evidence type="ECO:0000256" key="2">
    <source>
        <dbReference type="ARBA" id="ARBA00012758"/>
    </source>
</evidence>
<dbReference type="AlphaFoldDB" id="A0A8S1JDB8"/>
<feature type="domain" description="Glycosyl hydrolase family 32 N-terminal" evidence="6">
    <location>
        <begin position="19"/>
        <end position="391"/>
    </location>
</feature>
<evidence type="ECO:0000313" key="9">
    <source>
        <dbReference type="Proteomes" id="UP000708148"/>
    </source>
</evidence>
<name>A0A8S1JDB8_9CHLO</name>
<evidence type="ECO:0000259" key="6">
    <source>
        <dbReference type="Pfam" id="PF00251"/>
    </source>
</evidence>
<reference evidence="8" key="1">
    <citation type="submission" date="2020-12" db="EMBL/GenBank/DDBJ databases">
        <authorList>
            <person name="Iha C."/>
        </authorList>
    </citation>
    <scope>NUCLEOTIDE SEQUENCE</scope>
</reference>
<dbReference type="InterPro" id="IPR023296">
    <property type="entry name" value="Glyco_hydro_beta-prop_sf"/>
</dbReference>
<proteinExistence type="inferred from homology"/>
<evidence type="ECO:0000256" key="4">
    <source>
        <dbReference type="ARBA" id="ARBA00023295"/>
    </source>
</evidence>
<dbReference type="Pfam" id="PF00251">
    <property type="entry name" value="Glyco_hydro_32N"/>
    <property type="match status" value="1"/>
</dbReference>
<evidence type="ECO:0000256" key="5">
    <source>
        <dbReference type="RuleBase" id="RU362110"/>
    </source>
</evidence>
<dbReference type="SMART" id="SM00640">
    <property type="entry name" value="Glyco_32"/>
    <property type="match status" value="1"/>
</dbReference>
<dbReference type="PANTHER" id="PTHR43101">
    <property type="entry name" value="BETA-FRUCTOSIDASE"/>
    <property type="match status" value="1"/>
</dbReference>
<accession>A0A8S1JDB8</accession>
<dbReference type="InterPro" id="IPR018053">
    <property type="entry name" value="Glyco_hydro_32_AS"/>
</dbReference>
<dbReference type="SUPFAM" id="SSF75005">
    <property type="entry name" value="Arabinanase/levansucrase/invertase"/>
    <property type="match status" value="1"/>
</dbReference>
<organism evidence="8 9">
    <name type="scientific">Ostreobium quekettii</name>
    <dbReference type="NCBI Taxonomy" id="121088"/>
    <lineage>
        <taxon>Eukaryota</taxon>
        <taxon>Viridiplantae</taxon>
        <taxon>Chlorophyta</taxon>
        <taxon>core chlorophytes</taxon>
        <taxon>Ulvophyceae</taxon>
        <taxon>TCBD clade</taxon>
        <taxon>Bryopsidales</taxon>
        <taxon>Ostreobineae</taxon>
        <taxon>Ostreobiaceae</taxon>
        <taxon>Ostreobium</taxon>
    </lineage>
</organism>
<dbReference type="Gene3D" id="2.115.10.20">
    <property type="entry name" value="Glycosyl hydrolase domain, family 43"/>
    <property type="match status" value="1"/>
</dbReference>
<dbReference type="CDD" id="cd08996">
    <property type="entry name" value="GH32_FFase"/>
    <property type="match status" value="1"/>
</dbReference>
<evidence type="ECO:0000259" key="7">
    <source>
        <dbReference type="Pfam" id="PF08244"/>
    </source>
</evidence>
<sequence>MDRENAAWAGVRGMQPCYHVAPERNWMNDPNGPICHEGVWHLFYQQCPAGKDWSFGIEWGHVVSEDLATWRRAPQAIVPTPGHYDAAGCFSGCVTVDADGSPVMLYTGVRMRNKMWPREGHGPEELPPEARDLKLQFIESQLAAVADPGDPELKTWRKCDRPVIELPPRNDLEGFRDPFIFQRGGNGKEWIMLVGSGVRGQGGAVLVYRSYELTEGWTYDGFLCEGRPGNMWECPLLVPLNALPMRRPNAHSALLRKNNSVEAHLCGLADGYDKGWTPGPGMKRTSSTLSMDTCLQKHLLCISPDAPDNPVLCWLGTYADGRFDIEEASGPFLLDLGDVVYAPNVTRDAQGRWVLWGWLQEKDPPAYLNHAGCLSVPRVLYIQGDRLVQEPAAELAALRRECLWHEIDFAIHHEATSLPAVVGPSLYIEISMLREMSKAVGIVIPSWRANGVGTAVIMYDWKRSHLKVVTHTIAFDPNRPFSPGCRETGGLIRRAPGAMLELRIFLDASSLEIFTGDGQVLSTRVYRGPAGAADADPGIDLVSLGGHARLARIAAYQMSTIWEAESPMRQAEAAPQIEKVVPNPMGEVGVPEAPKPLGGEQGFGGHGVARGGFVEEVCDKQGQVEMGASFLLDGGWMEGGWMVPTLNEISRKLQRLLWGAAVG</sequence>
<evidence type="ECO:0000256" key="3">
    <source>
        <dbReference type="ARBA" id="ARBA00022801"/>
    </source>
</evidence>
<keyword evidence="9" id="KW-1185">Reference proteome</keyword>
<dbReference type="PROSITE" id="PS00609">
    <property type="entry name" value="GLYCOSYL_HYDROL_F32"/>
    <property type="match status" value="1"/>
</dbReference>
<feature type="domain" description="Glycosyl hydrolase family 32 C-terminal" evidence="7">
    <location>
        <begin position="421"/>
        <end position="556"/>
    </location>
</feature>
<dbReference type="GO" id="GO:0004564">
    <property type="term" value="F:beta-fructofuranosidase activity"/>
    <property type="evidence" value="ECO:0007669"/>
    <property type="project" value="UniProtKB-EC"/>
</dbReference>
<dbReference type="Proteomes" id="UP000708148">
    <property type="component" value="Unassembled WGS sequence"/>
</dbReference>
<dbReference type="Pfam" id="PF08244">
    <property type="entry name" value="Glyco_hydro_32C"/>
    <property type="match status" value="1"/>
</dbReference>
<comment type="caution">
    <text evidence="8">The sequence shown here is derived from an EMBL/GenBank/DDBJ whole genome shotgun (WGS) entry which is preliminary data.</text>
</comment>